<evidence type="ECO:0000313" key="2">
    <source>
        <dbReference type="Proteomes" id="UP000765509"/>
    </source>
</evidence>
<proteinExistence type="predicted"/>
<dbReference type="EMBL" id="AVOT02048091">
    <property type="protein sequence ID" value="MBW0543327.1"/>
    <property type="molecule type" value="Genomic_DNA"/>
</dbReference>
<name>A0A9Q3IJR7_9BASI</name>
<keyword evidence="2" id="KW-1185">Reference proteome</keyword>
<gene>
    <name evidence="1" type="ORF">O181_083042</name>
</gene>
<accession>A0A9Q3IJR7</accession>
<comment type="caution">
    <text evidence="1">The sequence shown here is derived from an EMBL/GenBank/DDBJ whole genome shotgun (WGS) entry which is preliminary data.</text>
</comment>
<organism evidence="1 2">
    <name type="scientific">Austropuccinia psidii MF-1</name>
    <dbReference type="NCBI Taxonomy" id="1389203"/>
    <lineage>
        <taxon>Eukaryota</taxon>
        <taxon>Fungi</taxon>
        <taxon>Dikarya</taxon>
        <taxon>Basidiomycota</taxon>
        <taxon>Pucciniomycotina</taxon>
        <taxon>Pucciniomycetes</taxon>
        <taxon>Pucciniales</taxon>
        <taxon>Sphaerophragmiaceae</taxon>
        <taxon>Austropuccinia</taxon>
    </lineage>
</organism>
<sequence>MLKLGIMIMNLGILKAPVLNEKIHDETPSTSPKNIQEFQEREQINHDTMGQDMTNIMPYPEPQMSSSANDQGIFLSCIKEFGEILNYHSSITQE</sequence>
<dbReference type="Proteomes" id="UP000765509">
    <property type="component" value="Unassembled WGS sequence"/>
</dbReference>
<protein>
    <submittedName>
        <fullName evidence="1">Uncharacterized protein</fullName>
    </submittedName>
</protein>
<reference evidence="1" key="1">
    <citation type="submission" date="2021-03" db="EMBL/GenBank/DDBJ databases">
        <title>Draft genome sequence of rust myrtle Austropuccinia psidii MF-1, a brazilian biotype.</title>
        <authorList>
            <person name="Quecine M.C."/>
            <person name="Pachon D.M.R."/>
            <person name="Bonatelli M.L."/>
            <person name="Correr F.H."/>
            <person name="Franceschini L.M."/>
            <person name="Leite T.F."/>
            <person name="Margarido G.R.A."/>
            <person name="Almeida C.A."/>
            <person name="Ferrarezi J.A."/>
            <person name="Labate C.A."/>
        </authorList>
    </citation>
    <scope>NUCLEOTIDE SEQUENCE</scope>
    <source>
        <strain evidence="1">MF-1</strain>
    </source>
</reference>
<evidence type="ECO:0000313" key="1">
    <source>
        <dbReference type="EMBL" id="MBW0543327.1"/>
    </source>
</evidence>
<dbReference type="AlphaFoldDB" id="A0A9Q3IJR7"/>